<dbReference type="Pfam" id="PF15864">
    <property type="entry name" value="PglL_A"/>
    <property type="match status" value="1"/>
</dbReference>
<comment type="subcellular location">
    <subcellularLocation>
        <location evidence="1">Membrane</location>
        <topology evidence="1">Multi-pass membrane protein</topology>
    </subcellularLocation>
</comment>
<reference evidence="9 10" key="1">
    <citation type="submission" date="2019-04" db="EMBL/GenBank/DDBJ databases">
        <title>Crenobacter sp. nov.</title>
        <authorList>
            <person name="Shi S."/>
        </authorList>
    </citation>
    <scope>NUCLEOTIDE SEQUENCE [LARGE SCALE GENOMIC DNA]</scope>
    <source>
        <strain evidence="9 10">GY 70310</strain>
    </source>
</reference>
<evidence type="ECO:0000259" key="7">
    <source>
        <dbReference type="Pfam" id="PF11846"/>
    </source>
</evidence>
<dbReference type="EMBL" id="STGJ01000002">
    <property type="protein sequence ID" value="TIC86242.1"/>
    <property type="molecule type" value="Genomic_DNA"/>
</dbReference>
<feature type="transmembrane region" description="Helical" evidence="5">
    <location>
        <begin position="35"/>
        <end position="55"/>
    </location>
</feature>
<evidence type="ECO:0000256" key="3">
    <source>
        <dbReference type="ARBA" id="ARBA00022989"/>
    </source>
</evidence>
<evidence type="ECO:0000259" key="8">
    <source>
        <dbReference type="Pfam" id="PF15864"/>
    </source>
</evidence>
<evidence type="ECO:0000313" key="9">
    <source>
        <dbReference type="EMBL" id="TIC86242.1"/>
    </source>
</evidence>
<feature type="domain" description="O-antigen ligase-related" evidence="6">
    <location>
        <begin position="205"/>
        <end position="364"/>
    </location>
</feature>
<feature type="transmembrane region" description="Helical" evidence="5">
    <location>
        <begin position="349"/>
        <end position="374"/>
    </location>
</feature>
<evidence type="ECO:0000313" key="10">
    <source>
        <dbReference type="Proteomes" id="UP000308891"/>
    </source>
</evidence>
<keyword evidence="2 5" id="KW-0812">Transmembrane</keyword>
<evidence type="ECO:0000256" key="5">
    <source>
        <dbReference type="SAM" id="Phobius"/>
    </source>
</evidence>
<dbReference type="RefSeq" id="WP_136551588.1">
    <property type="nucleotide sequence ID" value="NZ_STGJ01000002.1"/>
</dbReference>
<evidence type="ECO:0000256" key="4">
    <source>
        <dbReference type="ARBA" id="ARBA00023136"/>
    </source>
</evidence>
<dbReference type="AlphaFoldDB" id="A0A4T0V3R4"/>
<dbReference type="InterPro" id="IPR021797">
    <property type="entry name" value="Wzy_C_2"/>
</dbReference>
<gene>
    <name evidence="9" type="ORF">E5K04_03845</name>
</gene>
<comment type="caution">
    <text evidence="9">The sequence shown here is derived from an EMBL/GenBank/DDBJ whole genome shotgun (WGS) entry which is preliminary data.</text>
</comment>
<feature type="transmembrane region" description="Helical" evidence="5">
    <location>
        <begin position="130"/>
        <end position="157"/>
    </location>
</feature>
<feature type="transmembrane region" description="Helical" evidence="5">
    <location>
        <begin position="249"/>
        <end position="268"/>
    </location>
</feature>
<dbReference type="OrthoDB" id="4448at2"/>
<feature type="domain" description="Virulence factor membrane-bound polymerase C-terminal" evidence="7">
    <location>
        <begin position="389"/>
        <end position="560"/>
    </location>
</feature>
<keyword evidence="3 5" id="KW-1133">Transmembrane helix</keyword>
<dbReference type="PANTHER" id="PTHR37422">
    <property type="entry name" value="TEICHURONIC ACID BIOSYNTHESIS PROTEIN TUAE"/>
    <property type="match status" value="1"/>
</dbReference>
<feature type="transmembrane region" description="Helical" evidence="5">
    <location>
        <begin position="430"/>
        <end position="451"/>
    </location>
</feature>
<dbReference type="Pfam" id="PF04932">
    <property type="entry name" value="Wzy_C"/>
    <property type="match status" value="1"/>
</dbReference>
<protein>
    <submittedName>
        <fullName evidence="9">Polymerase</fullName>
    </submittedName>
</protein>
<proteinExistence type="predicted"/>
<dbReference type="InterPro" id="IPR007016">
    <property type="entry name" value="O-antigen_ligase-rel_domated"/>
</dbReference>
<dbReference type="InterPro" id="IPR051533">
    <property type="entry name" value="WaaL-like"/>
</dbReference>
<dbReference type="PANTHER" id="PTHR37422:SF21">
    <property type="entry name" value="EXOQ-LIKE PROTEIN"/>
    <property type="match status" value="1"/>
</dbReference>
<feature type="transmembrane region" description="Helical" evidence="5">
    <location>
        <begin position="198"/>
        <end position="215"/>
    </location>
</feature>
<feature type="transmembrane region" description="Helical" evidence="5">
    <location>
        <begin position="67"/>
        <end position="85"/>
    </location>
</feature>
<evidence type="ECO:0000259" key="6">
    <source>
        <dbReference type="Pfam" id="PF04932"/>
    </source>
</evidence>
<evidence type="ECO:0000256" key="2">
    <source>
        <dbReference type="ARBA" id="ARBA00022692"/>
    </source>
</evidence>
<evidence type="ECO:0000256" key="1">
    <source>
        <dbReference type="ARBA" id="ARBA00004141"/>
    </source>
</evidence>
<feature type="transmembrane region" description="Helical" evidence="5">
    <location>
        <begin position="221"/>
        <end position="237"/>
    </location>
</feature>
<dbReference type="Proteomes" id="UP000308891">
    <property type="component" value="Unassembled WGS sequence"/>
</dbReference>
<dbReference type="InterPro" id="IPR031726">
    <property type="entry name" value="PglL_A"/>
</dbReference>
<keyword evidence="4 5" id="KW-0472">Membrane</keyword>
<keyword evidence="10" id="KW-1185">Reference proteome</keyword>
<name>A0A4T0V3R4_9NEIS</name>
<feature type="domain" description="Protein glycosylation ligase" evidence="8">
    <location>
        <begin position="167"/>
        <end position="192"/>
    </location>
</feature>
<sequence>MQSRSLLAALALALWAAIAAVPFLSRIHYLPLPQWFGEMNVVWLTLAALLPLALRDGLATFGALPRTSLWLLLLSLVWAVQPLWVPLAFPGLNAATAWAFAALALLGLLTQRLRDIYGDEAVYLRFAQALLVGTLLQSLIGFAQVTGLAQVMGGVLFYDAAHPTSNVFGHLGQRNQYAHYLAWGVAAAAYLWARRRLATGWAVAAVAWLALSMAWAGSRTVLLYAAAFLALALIWALRVRDDEGRRFAGALVAASLTVIALQFALPWVNQLFAGGGVESGVERIAAAGGEGMNSRRFAEWHKAWLVFGDYPLFGAGWSQFAAHSVALQMRPEFAEAAFNSGLFANSHNLVLQLLAETGVVGTGAVLLGLVWLAWPFFGQRVEARHLLPVAMLSVTLIHSQVEYPLWYLYFPAVAVVALSLSPAPALRAPLVVKLGLLGLMLALLWLSVAAWPRYRELVSLYAPPYNAELRARNQARLAEIVEKEPMFAFHALNTLDNYLRADREALPQKRIWMTRLAAFRPYPDVLLKKAQLEALAGDTAQARQTLAYALASFPTYAPRFMATLAGSEPAWTVLYEDASAARARLPERYR</sequence>
<dbReference type="Pfam" id="PF11846">
    <property type="entry name" value="Wzy_C_2"/>
    <property type="match status" value="1"/>
</dbReference>
<organism evidence="9 10">
    <name type="scientific">Crenobacter intestini</name>
    <dbReference type="NCBI Taxonomy" id="2563443"/>
    <lineage>
        <taxon>Bacteria</taxon>
        <taxon>Pseudomonadati</taxon>
        <taxon>Pseudomonadota</taxon>
        <taxon>Betaproteobacteria</taxon>
        <taxon>Neisseriales</taxon>
        <taxon>Neisseriaceae</taxon>
        <taxon>Crenobacter</taxon>
    </lineage>
</organism>
<feature type="transmembrane region" description="Helical" evidence="5">
    <location>
        <begin position="91"/>
        <end position="109"/>
    </location>
</feature>
<dbReference type="GO" id="GO:0016020">
    <property type="term" value="C:membrane"/>
    <property type="evidence" value="ECO:0007669"/>
    <property type="project" value="UniProtKB-SubCell"/>
</dbReference>
<feature type="transmembrane region" description="Helical" evidence="5">
    <location>
        <begin position="177"/>
        <end position="193"/>
    </location>
</feature>
<accession>A0A4T0V3R4</accession>